<dbReference type="AlphaFoldDB" id="A0AAU7E0Q8"/>
<feature type="transmembrane region" description="Helical" evidence="1">
    <location>
        <begin position="40"/>
        <end position="61"/>
    </location>
</feature>
<gene>
    <name evidence="2" type="ORF">V5R04_07180</name>
</gene>
<evidence type="ECO:0000313" key="2">
    <source>
        <dbReference type="EMBL" id="XBH22985.1"/>
    </source>
</evidence>
<protein>
    <submittedName>
        <fullName evidence="2">Uncharacterized protein</fullName>
    </submittedName>
</protein>
<name>A0AAU7E0Q8_9MICO</name>
<sequence length="109" mass="11773">MLKQFDPMTDGVILAAEKINLTAGWTSFWTKINTGDFKTLMMYATWVGVALFFGAIVTYFWQKKRGNANAAAIGWTGGLGALLAAPNVLVPVMLTLFSLVVNTVVALLS</sequence>
<reference evidence="2" key="1">
    <citation type="submission" date="2024-02" db="EMBL/GenBank/DDBJ databases">
        <title>Tomenella chthoni gen. nov. sp. nov., a member of the family Jonesiaceae isolated from bat guano.</title>
        <authorList>
            <person name="Miller S.L."/>
            <person name="King J."/>
            <person name="Sankaranarayanan K."/>
            <person name="Lawson P.A."/>
        </authorList>
    </citation>
    <scope>NUCLEOTIDE SEQUENCE</scope>
    <source>
        <strain evidence="2">BS-20</strain>
    </source>
</reference>
<organism evidence="2">
    <name type="scientific">Jonesiaceae bacterium BS-20</name>
    <dbReference type="NCBI Taxonomy" id="3120821"/>
    <lineage>
        <taxon>Bacteria</taxon>
        <taxon>Bacillati</taxon>
        <taxon>Actinomycetota</taxon>
        <taxon>Actinomycetes</taxon>
        <taxon>Micrococcales</taxon>
        <taxon>Jonesiaceae</taxon>
    </lineage>
</organism>
<accession>A0AAU7E0Q8</accession>
<proteinExistence type="predicted"/>
<evidence type="ECO:0000256" key="1">
    <source>
        <dbReference type="SAM" id="Phobius"/>
    </source>
</evidence>
<feature type="transmembrane region" description="Helical" evidence="1">
    <location>
        <begin position="68"/>
        <end position="85"/>
    </location>
</feature>
<keyword evidence="1" id="KW-1133">Transmembrane helix</keyword>
<keyword evidence="1" id="KW-0472">Membrane</keyword>
<keyword evidence="1" id="KW-0812">Transmembrane</keyword>
<dbReference type="EMBL" id="CP146203">
    <property type="protein sequence ID" value="XBH22985.1"/>
    <property type="molecule type" value="Genomic_DNA"/>
</dbReference>